<sequence length="466" mass="53789">MSEEGVTIDIRKYPGDTHVREDGKGGHYYTNEDGKRVNLAVEDYPDRDGTYTKFTHIPADGELGDIKYDGGFQIIIPAPTQGSNISVYYWKYDKIHYTPLVIQSTCEDTSVYYTTNNGLIWRKHGSIDANNLKKNLDEQNCERNRAHAMDISNRGSYTRNPYNCPSCKKYKIYSFIDLKSQCIVHDIIGGSSFISRFFEGEVEQTGFTQLTGISDINVYWSKGPINKPLLIYFFMNKQHRYKRYLGDTDWEVETSLDKSPWINYPQDVQSLLNQYTTPKVILDASYTDENKATYKPRRNTLNFKVSKKDVYQTNYLQYSHFRYEEDSESESKPFKLKNIEHKGKLLGISSEDLLTEVSVFYWNGDAQHNKPLLVELVVSGRNKYTYYRKANFYAKAWSKITNQETNRLEDELKTTLDDLKIIHFPESSPDVVTIVGASLGTVGTVITTVIGIWKWPAIMSFLITYL</sequence>
<keyword evidence="1" id="KW-0472">Membrane</keyword>
<keyword evidence="3" id="KW-1185">Reference proteome</keyword>
<dbReference type="GeneID" id="15806936"/>
<evidence type="ECO:0000313" key="2">
    <source>
        <dbReference type="EMBL" id="AFZ79739.1"/>
    </source>
</evidence>
<keyword evidence="1" id="KW-1133">Transmembrane helix</keyword>
<proteinExistence type="predicted"/>
<gene>
    <name evidence="2" type="ORF">BEWA_025880</name>
</gene>
<protein>
    <submittedName>
        <fullName evidence="2">Uncharacterized protein</fullName>
    </submittedName>
</protein>
<feature type="transmembrane region" description="Helical" evidence="1">
    <location>
        <begin position="431"/>
        <end position="453"/>
    </location>
</feature>
<dbReference type="VEuPathDB" id="PiroplasmaDB:BEWA_025880"/>
<dbReference type="EMBL" id="CP001669">
    <property type="protein sequence ID" value="AFZ79739.1"/>
    <property type="molecule type" value="Genomic_DNA"/>
</dbReference>
<dbReference type="AlphaFoldDB" id="L0AXU7"/>
<reference evidence="2 3" key="1">
    <citation type="journal article" date="2012" name="BMC Genomics">
        <title>Comparative genomic analysis and phylogenetic position of Theileria equi.</title>
        <authorList>
            <person name="Kappmeyer L.S."/>
            <person name="Thiagarajan M."/>
            <person name="Herndon D.R."/>
            <person name="Ramsay J.D."/>
            <person name="Caler E."/>
            <person name="Djikeng A."/>
            <person name="Gillespie J.J."/>
            <person name="Lau A.O."/>
            <person name="Roalson E.H."/>
            <person name="Silva J.C."/>
            <person name="Silva M.G."/>
            <person name="Suarez C.E."/>
            <person name="Ueti M.W."/>
            <person name="Nene V.M."/>
            <person name="Mealey R.H."/>
            <person name="Knowles D.P."/>
            <person name="Brayton K.A."/>
        </authorList>
    </citation>
    <scope>NUCLEOTIDE SEQUENCE [LARGE SCALE GENOMIC DNA]</scope>
    <source>
        <strain evidence="2 3">WA</strain>
    </source>
</reference>
<evidence type="ECO:0000256" key="1">
    <source>
        <dbReference type="SAM" id="Phobius"/>
    </source>
</evidence>
<organism evidence="2 3">
    <name type="scientific">Theileria equi strain WA</name>
    <dbReference type="NCBI Taxonomy" id="1537102"/>
    <lineage>
        <taxon>Eukaryota</taxon>
        <taxon>Sar</taxon>
        <taxon>Alveolata</taxon>
        <taxon>Apicomplexa</taxon>
        <taxon>Aconoidasida</taxon>
        <taxon>Piroplasmida</taxon>
        <taxon>Theileriidae</taxon>
        <taxon>Theileria</taxon>
    </lineage>
</organism>
<accession>L0AXU7</accession>
<dbReference type="RefSeq" id="XP_004829405.1">
    <property type="nucleotide sequence ID" value="XM_004829348.1"/>
</dbReference>
<keyword evidence="1" id="KW-0812">Transmembrane</keyword>
<dbReference type="Proteomes" id="UP000031512">
    <property type="component" value="Chromosome 1"/>
</dbReference>
<evidence type="ECO:0000313" key="3">
    <source>
        <dbReference type="Proteomes" id="UP000031512"/>
    </source>
</evidence>
<name>L0AXU7_THEEQ</name>
<dbReference type="KEGG" id="beq:BEWA_025880"/>